<dbReference type="Proteomes" id="UP000887581">
    <property type="component" value="Unplaced"/>
</dbReference>
<evidence type="ECO:0000313" key="3">
    <source>
        <dbReference type="WBParaSite" id="sdigi.contig118.g4690.t1"/>
    </source>
</evidence>
<feature type="region of interest" description="Disordered" evidence="1">
    <location>
        <begin position="420"/>
        <end position="446"/>
    </location>
</feature>
<organism evidence="2 3">
    <name type="scientific">Setaria digitata</name>
    <dbReference type="NCBI Taxonomy" id="48799"/>
    <lineage>
        <taxon>Eukaryota</taxon>
        <taxon>Metazoa</taxon>
        <taxon>Ecdysozoa</taxon>
        <taxon>Nematoda</taxon>
        <taxon>Chromadorea</taxon>
        <taxon>Rhabditida</taxon>
        <taxon>Spirurina</taxon>
        <taxon>Spiruromorpha</taxon>
        <taxon>Filarioidea</taxon>
        <taxon>Setariidae</taxon>
        <taxon>Setaria</taxon>
    </lineage>
</organism>
<dbReference type="AlphaFoldDB" id="A0A915PKH8"/>
<reference evidence="3" key="1">
    <citation type="submission" date="2022-11" db="UniProtKB">
        <authorList>
            <consortium name="WormBaseParasite"/>
        </authorList>
    </citation>
    <scope>IDENTIFICATION</scope>
</reference>
<accession>A0A915PKH8</accession>
<feature type="region of interest" description="Disordered" evidence="1">
    <location>
        <begin position="221"/>
        <end position="250"/>
    </location>
</feature>
<protein>
    <submittedName>
        <fullName evidence="3">Uncharacterized protein</fullName>
    </submittedName>
</protein>
<proteinExistence type="predicted"/>
<feature type="compositionally biased region" description="Low complexity" evidence="1">
    <location>
        <begin position="13"/>
        <end position="31"/>
    </location>
</feature>
<feature type="region of interest" description="Disordered" evidence="1">
    <location>
        <begin position="159"/>
        <end position="205"/>
    </location>
</feature>
<keyword evidence="2" id="KW-1185">Reference proteome</keyword>
<feature type="compositionally biased region" description="Polar residues" evidence="1">
    <location>
        <begin position="306"/>
        <end position="316"/>
    </location>
</feature>
<evidence type="ECO:0000313" key="2">
    <source>
        <dbReference type="Proteomes" id="UP000887581"/>
    </source>
</evidence>
<feature type="region of interest" description="Disordered" evidence="1">
    <location>
        <begin position="1"/>
        <end position="75"/>
    </location>
</feature>
<feature type="compositionally biased region" description="Polar residues" evidence="1">
    <location>
        <begin position="221"/>
        <end position="239"/>
    </location>
</feature>
<evidence type="ECO:0000256" key="1">
    <source>
        <dbReference type="SAM" id="MobiDB-lite"/>
    </source>
</evidence>
<sequence>MFFQSPRPFGQHSTSYRSMSNSMHSSSSMTSLQATGPESGRSSAPPVYFASVYDSNRIGPSSGPPVAHTSISSTSSEQAKVFKESGFFRVNKNVVQDRYSSAGSGTSEVVSRNYQISKTTSSYDSGGASDRNMDSLQSDLRVQPSKNKVFQVQLRHANQQPPPWIRRTQSRESHSQLEQAAQNVTPYQEDYQRSSTSNQTSHLRPTSTIPFAEQHIPKGMANQSQPIPIFSTSGRNSVQPIHESGSFPETRVRSTAQFNASQVASDEQQQQQKPVAYQQLERRKNYATLHHVASPKMAPLQRRTSDSGLLKSNDNNGPENIAMFNVARGVRAELEQDPKFRRKADILASKIAAAESVTNTFSSPPLPAAKEQPRQSPSLRQIGNFFEQNVQQFHNMLHAKKQPPIPSVKPFNVEHVRSIFRTNDNNNKNNTSSNTTQPTTPPMQTQTVQNSSLLGKAINSLVEAHEAQKGILHAKLKEDIQTSGIITRTVIDTSRSNEAGGNTEKLAEQKVCSAAETGKHNIQRKLKVPDESVVDKPVNMVSTDKGAEMMKEIVIARSREEPVISQDVAIFEKDYDSVSTLALPRRLNQPFPVDETTCISGSEKDSANITSLPGILLKNGNNSRLIGESGVKTPKRVAFQCDTGDSIASATINSNESKFHLI</sequence>
<name>A0A915PKH8_9BILA</name>
<dbReference type="WBParaSite" id="sdigi.contig118.g4690.t1">
    <property type="protein sequence ID" value="sdigi.contig118.g4690.t1"/>
    <property type="gene ID" value="sdigi.contig118.g4690"/>
</dbReference>
<feature type="compositionally biased region" description="Polar residues" evidence="1">
    <location>
        <begin position="32"/>
        <end position="42"/>
    </location>
</feature>
<feature type="compositionally biased region" description="Low complexity" evidence="1">
    <location>
        <begin position="422"/>
        <end position="446"/>
    </location>
</feature>
<feature type="compositionally biased region" description="Polar residues" evidence="1">
    <location>
        <begin position="176"/>
        <end position="186"/>
    </location>
</feature>
<feature type="compositionally biased region" description="Polar residues" evidence="1">
    <location>
        <begin position="193"/>
        <end position="205"/>
    </location>
</feature>
<feature type="region of interest" description="Disordered" evidence="1">
    <location>
        <begin position="297"/>
        <end position="316"/>
    </location>
</feature>